<evidence type="ECO:0000256" key="4">
    <source>
        <dbReference type="ARBA" id="ARBA00022737"/>
    </source>
</evidence>
<keyword evidence="3" id="KW-0433">Leucine-rich repeat</keyword>
<dbReference type="Gene3D" id="3.80.10.10">
    <property type="entry name" value="Ribonuclease Inhibitor"/>
    <property type="match status" value="2"/>
</dbReference>
<evidence type="ECO:0008006" key="10">
    <source>
        <dbReference type="Google" id="ProtNLM"/>
    </source>
</evidence>
<comment type="caution">
    <text evidence="8">The sequence shown here is derived from an EMBL/GenBank/DDBJ whole genome shotgun (WGS) entry which is preliminary data.</text>
</comment>
<sequence length="452" mass="52374">MPSLIEEIPDMQQTESNITQISCQNNVTIETAKITTESTQSVKDDEKSKFGPRMTKQFLRKHCKDQKLYLTPYLNDVLYLHFKGFSTIENLEEYTGLKCLWLESNGIGRIENLENQKELKCLYLQQNLIKKIENLEPLELLDTINLSNNYITRIENISCCKKLSTLNISHNKIEKYEDLEHLTECDYISCLDLSHNSIEDPQVIEIFEKMKNLHVLNLMGNPVIKMIKDYRKTLTVRIKGLTYLDDRPVFPRDRACAEAWATGGKDAEREERKRWDNAEHKRIMDSVNDLLARRDRYISERNQSRELDENQQLEDKETQDTKDVDLENFEDIIAPKTDEATSKVDIEEIPDLENVDESELIEVKINNQVNDNSSIFSQKSEPLNQSTINSSKLLITEIDTEEESNKKTDQIPRKVLIEEITSAETTSDNITTNEDIPSTSVIDLSNIEIKED</sequence>
<feature type="region of interest" description="Disordered" evidence="7">
    <location>
        <begin position="301"/>
        <end position="323"/>
    </location>
</feature>
<keyword evidence="5" id="KW-0969">Cilium</keyword>
<organism evidence="8 9">
    <name type="scientific">Brachionus calyciflorus</name>
    <dbReference type="NCBI Taxonomy" id="104777"/>
    <lineage>
        <taxon>Eukaryota</taxon>
        <taxon>Metazoa</taxon>
        <taxon>Spiralia</taxon>
        <taxon>Gnathifera</taxon>
        <taxon>Rotifera</taxon>
        <taxon>Eurotatoria</taxon>
        <taxon>Monogononta</taxon>
        <taxon>Pseudotrocha</taxon>
        <taxon>Ploima</taxon>
        <taxon>Brachionidae</taxon>
        <taxon>Brachionus</taxon>
    </lineage>
</organism>
<evidence type="ECO:0000313" key="9">
    <source>
        <dbReference type="Proteomes" id="UP000663879"/>
    </source>
</evidence>
<name>A0A813SVD9_9BILA</name>
<dbReference type="AlphaFoldDB" id="A0A813SVD9"/>
<dbReference type="PANTHER" id="PTHR45973:SF9">
    <property type="entry name" value="LEUCINE-RICH REPEAT-CONTAINING PROTEIN 46"/>
    <property type="match status" value="1"/>
</dbReference>
<dbReference type="InterPro" id="IPR001611">
    <property type="entry name" value="Leu-rich_rpt"/>
</dbReference>
<dbReference type="Proteomes" id="UP000663879">
    <property type="component" value="Unassembled WGS sequence"/>
</dbReference>
<dbReference type="OrthoDB" id="1904536at2759"/>
<proteinExistence type="inferred from homology"/>
<evidence type="ECO:0000256" key="1">
    <source>
        <dbReference type="ARBA" id="ARBA00004138"/>
    </source>
</evidence>
<keyword evidence="9" id="KW-1185">Reference proteome</keyword>
<accession>A0A813SVD9</accession>
<comment type="subcellular location">
    <subcellularLocation>
        <location evidence="1">Cell projection</location>
        <location evidence="1">Cilium</location>
    </subcellularLocation>
</comment>
<dbReference type="InterPro" id="IPR050576">
    <property type="entry name" value="Cilia_flagella_integrity"/>
</dbReference>
<dbReference type="EMBL" id="CAJNOC010000783">
    <property type="protein sequence ID" value="CAF0802417.1"/>
    <property type="molecule type" value="Genomic_DNA"/>
</dbReference>
<reference evidence="8" key="1">
    <citation type="submission" date="2021-02" db="EMBL/GenBank/DDBJ databases">
        <authorList>
            <person name="Nowell W R."/>
        </authorList>
    </citation>
    <scope>NUCLEOTIDE SEQUENCE</scope>
    <source>
        <strain evidence="8">Ploen Becks lab</strain>
    </source>
</reference>
<evidence type="ECO:0000256" key="6">
    <source>
        <dbReference type="ARBA" id="ARBA00023273"/>
    </source>
</evidence>
<dbReference type="Pfam" id="PF14580">
    <property type="entry name" value="LRR_9"/>
    <property type="match status" value="1"/>
</dbReference>
<evidence type="ECO:0000256" key="3">
    <source>
        <dbReference type="ARBA" id="ARBA00022614"/>
    </source>
</evidence>
<dbReference type="SMART" id="SM00365">
    <property type="entry name" value="LRR_SD22"/>
    <property type="match status" value="4"/>
</dbReference>
<dbReference type="FunFam" id="3.80.10.10:FF:000166">
    <property type="entry name" value="Dynein assembly factor 1, axonemal"/>
    <property type="match status" value="1"/>
</dbReference>
<keyword evidence="6" id="KW-0966">Cell projection</keyword>
<dbReference type="InterPro" id="IPR032675">
    <property type="entry name" value="LRR_dom_sf"/>
</dbReference>
<comment type="similarity">
    <text evidence="2">Belongs to the DNAAF1 family.</text>
</comment>
<dbReference type="PANTHER" id="PTHR45973">
    <property type="entry name" value="PROTEIN PHOSPHATASE 1 REGULATORY SUBUNIT SDS22-RELATED"/>
    <property type="match status" value="1"/>
</dbReference>
<dbReference type="GO" id="GO:0070840">
    <property type="term" value="F:dynein complex binding"/>
    <property type="evidence" value="ECO:0007669"/>
    <property type="project" value="TreeGrafter"/>
</dbReference>
<evidence type="ECO:0000256" key="2">
    <source>
        <dbReference type="ARBA" id="ARBA00006453"/>
    </source>
</evidence>
<dbReference type="GO" id="GO:0005930">
    <property type="term" value="C:axoneme"/>
    <property type="evidence" value="ECO:0007669"/>
    <property type="project" value="TreeGrafter"/>
</dbReference>
<dbReference type="GO" id="GO:0035082">
    <property type="term" value="P:axoneme assembly"/>
    <property type="evidence" value="ECO:0007669"/>
    <property type="project" value="TreeGrafter"/>
</dbReference>
<evidence type="ECO:0000256" key="5">
    <source>
        <dbReference type="ARBA" id="ARBA00023069"/>
    </source>
</evidence>
<gene>
    <name evidence="8" type="ORF">OXX778_LOCUS6539</name>
</gene>
<evidence type="ECO:0000313" key="8">
    <source>
        <dbReference type="EMBL" id="CAF0802417.1"/>
    </source>
</evidence>
<dbReference type="FunFam" id="3.80.10.10:FF:000331">
    <property type="entry name" value="Dynein assembly factor 1, axonemal homolog"/>
    <property type="match status" value="1"/>
</dbReference>
<protein>
    <recommendedName>
        <fullName evidence="10">Dynein assembly factor 1, axonemal homolog</fullName>
    </recommendedName>
</protein>
<keyword evidence="4" id="KW-0677">Repeat</keyword>
<dbReference type="SUPFAM" id="SSF52075">
    <property type="entry name" value="Outer arm dynein light chain 1"/>
    <property type="match status" value="1"/>
</dbReference>
<dbReference type="PROSITE" id="PS51450">
    <property type="entry name" value="LRR"/>
    <property type="match status" value="4"/>
</dbReference>
<evidence type="ECO:0000256" key="7">
    <source>
        <dbReference type="SAM" id="MobiDB-lite"/>
    </source>
</evidence>